<dbReference type="PANTHER" id="PTHR31845">
    <property type="entry name" value="FINGER DOMAIN PROTEIN, PUTATIVE-RELATED"/>
    <property type="match status" value="1"/>
</dbReference>
<keyword evidence="4" id="KW-0238">DNA-binding</keyword>
<dbReference type="InterPro" id="IPR001138">
    <property type="entry name" value="Zn2Cys6_DnaBD"/>
</dbReference>
<protein>
    <recommendedName>
        <fullName evidence="12">Zn(2)-C6 fungal-type domain-containing protein</fullName>
    </recommendedName>
</protein>
<dbReference type="Pfam" id="PF04082">
    <property type="entry name" value="Fungal_trans"/>
    <property type="match status" value="1"/>
</dbReference>
<sequence>MSLSPSTSNDAYDPPSGKRRRTSFTVNTAYGGPSNGQMMSPQDQTQHQALPAPTAQSHIPKRGARACTACRKGKNRCEGEVRLTRSVARARPVLLRWPAHAARPGSLSSLQAPCRRCQLSGTPCVFEKPEKKNVQVMSNASVERLSRLEGQYLVMQSQMIGMQSSLDRILSAVQQNQAASMGQGMYNNGSHGYTPPASGDGPSSRPRFPPLPGFAPPPHKYATYGIVPSTAPSSEDESEDTLPRSTLNAPIEALQGLANAAAEAAAAPSNTTPRVKKRKKAEPTPRNAFPHVVEKGLVSDTEARELFHIFFSGCHIFIPVFDPTYDTYESIYDRTPWTFDAILAVASKIRSGTGPLSASFYKSLEEAQGIARSSLFGPVVRKEAVQGMLLLAAWSTNGWLPSGHAMRMALDLGLHRALEKLADDGGKQRTEDEERNLVVSARIWLCLYWFDHQMSLGTGRPIVLRDESSIRHCRLLLTHPMASPTDVRLISQVELIAQKTQIYETLSPLNGQVNHNTLAFIRRANIALDKWWADCDELHRQSMDEEALPRKILAGELHYAKLWLVCVALRGVSWDKMPFEQRELAFQAKDAASNCISNLLNSPTYRAALRYAVHDSLVTAAFSGLFLLKMANLFPAELDLNQITVQVEQLAQLLSDVAAERYALTLRIMLANLRRKMGFGTPGGATPMTGGDPSMMPPPFLDPNLVGAGPPVAPPPLTLEELGMPWPTDRGAGIFSPSAIPLWLQEQNLTDLGLPVNGSDGIFLQMASTNGWQGDFPPMPEAW</sequence>
<evidence type="ECO:0000313" key="10">
    <source>
        <dbReference type="EMBL" id="KAH8083749.1"/>
    </source>
</evidence>
<evidence type="ECO:0000256" key="5">
    <source>
        <dbReference type="ARBA" id="ARBA00023163"/>
    </source>
</evidence>
<evidence type="ECO:0000313" key="11">
    <source>
        <dbReference type="Proteomes" id="UP000813824"/>
    </source>
</evidence>
<dbReference type="SMART" id="SM00066">
    <property type="entry name" value="GAL4"/>
    <property type="match status" value="1"/>
</dbReference>
<keyword evidence="11" id="KW-1185">Reference proteome</keyword>
<dbReference type="PANTHER" id="PTHR31845:SF17">
    <property type="entry name" value="ZN(II)2CYS6 TRANSCRIPTION FACTOR (EUROFUNG)"/>
    <property type="match status" value="1"/>
</dbReference>
<gene>
    <name evidence="10" type="ORF">BXZ70DRAFT_572351</name>
</gene>
<evidence type="ECO:0000256" key="6">
    <source>
        <dbReference type="ARBA" id="ARBA00023242"/>
    </source>
</evidence>
<feature type="region of interest" description="Disordered" evidence="7">
    <location>
        <begin position="260"/>
        <end position="286"/>
    </location>
</feature>
<feature type="region of interest" description="Disordered" evidence="7">
    <location>
        <begin position="182"/>
        <end position="243"/>
    </location>
</feature>
<feature type="domain" description="Zn(2)-C6 fungal-type" evidence="8">
    <location>
        <begin position="61"/>
        <end position="135"/>
    </location>
</feature>
<evidence type="ECO:0000259" key="9">
    <source>
        <dbReference type="SMART" id="SM00906"/>
    </source>
</evidence>
<keyword evidence="6" id="KW-0539">Nucleus</keyword>
<dbReference type="InterPro" id="IPR036864">
    <property type="entry name" value="Zn2-C6_fun-type_DNA-bd_sf"/>
</dbReference>
<feature type="region of interest" description="Disordered" evidence="7">
    <location>
        <begin position="1"/>
        <end position="60"/>
    </location>
</feature>
<evidence type="ECO:0000256" key="4">
    <source>
        <dbReference type="ARBA" id="ARBA00023125"/>
    </source>
</evidence>
<dbReference type="Proteomes" id="UP000813824">
    <property type="component" value="Unassembled WGS sequence"/>
</dbReference>
<dbReference type="EMBL" id="JAEVFJ010000047">
    <property type="protein sequence ID" value="KAH8083749.1"/>
    <property type="molecule type" value="Genomic_DNA"/>
</dbReference>
<reference evidence="10" key="1">
    <citation type="journal article" date="2021" name="New Phytol.">
        <title>Evolutionary innovations through gain and loss of genes in the ectomycorrhizal Boletales.</title>
        <authorList>
            <person name="Wu G."/>
            <person name="Miyauchi S."/>
            <person name="Morin E."/>
            <person name="Kuo A."/>
            <person name="Drula E."/>
            <person name="Varga T."/>
            <person name="Kohler A."/>
            <person name="Feng B."/>
            <person name="Cao Y."/>
            <person name="Lipzen A."/>
            <person name="Daum C."/>
            <person name="Hundley H."/>
            <person name="Pangilinan J."/>
            <person name="Johnson J."/>
            <person name="Barry K."/>
            <person name="LaButti K."/>
            <person name="Ng V."/>
            <person name="Ahrendt S."/>
            <person name="Min B."/>
            <person name="Choi I.G."/>
            <person name="Park H."/>
            <person name="Plett J.M."/>
            <person name="Magnuson J."/>
            <person name="Spatafora J.W."/>
            <person name="Nagy L.G."/>
            <person name="Henrissat B."/>
            <person name="Grigoriev I.V."/>
            <person name="Yang Z.L."/>
            <person name="Xu J."/>
            <person name="Martin F.M."/>
        </authorList>
    </citation>
    <scope>NUCLEOTIDE SEQUENCE</scope>
    <source>
        <strain evidence="10">KKN 215</strain>
    </source>
</reference>
<dbReference type="InterPro" id="IPR051089">
    <property type="entry name" value="prtT"/>
</dbReference>
<organism evidence="10 11">
    <name type="scientific">Cristinia sonorae</name>
    <dbReference type="NCBI Taxonomy" id="1940300"/>
    <lineage>
        <taxon>Eukaryota</taxon>
        <taxon>Fungi</taxon>
        <taxon>Dikarya</taxon>
        <taxon>Basidiomycota</taxon>
        <taxon>Agaricomycotina</taxon>
        <taxon>Agaricomycetes</taxon>
        <taxon>Agaricomycetidae</taxon>
        <taxon>Agaricales</taxon>
        <taxon>Pleurotineae</taxon>
        <taxon>Stephanosporaceae</taxon>
        <taxon>Cristinia</taxon>
    </lineage>
</organism>
<feature type="compositionally biased region" description="Polar residues" evidence="7">
    <location>
        <begin position="1"/>
        <end position="10"/>
    </location>
</feature>
<dbReference type="GO" id="GO:0008270">
    <property type="term" value="F:zinc ion binding"/>
    <property type="evidence" value="ECO:0007669"/>
    <property type="project" value="InterPro"/>
</dbReference>
<proteinExistence type="predicted"/>
<comment type="caution">
    <text evidence="10">The sequence shown here is derived from an EMBL/GenBank/DDBJ whole genome shotgun (WGS) entry which is preliminary data.</text>
</comment>
<dbReference type="SMART" id="SM00906">
    <property type="entry name" value="Fungal_trans"/>
    <property type="match status" value="1"/>
</dbReference>
<dbReference type="CDD" id="cd12148">
    <property type="entry name" value="fungal_TF_MHR"/>
    <property type="match status" value="1"/>
</dbReference>
<keyword evidence="3" id="KW-0805">Transcription regulation</keyword>
<keyword evidence="2" id="KW-0479">Metal-binding</keyword>
<evidence type="ECO:0008006" key="12">
    <source>
        <dbReference type="Google" id="ProtNLM"/>
    </source>
</evidence>
<dbReference type="GO" id="GO:0006351">
    <property type="term" value="P:DNA-templated transcription"/>
    <property type="evidence" value="ECO:0007669"/>
    <property type="project" value="InterPro"/>
</dbReference>
<feature type="compositionally biased region" description="Pro residues" evidence="7">
    <location>
        <begin position="207"/>
        <end position="219"/>
    </location>
</feature>
<comment type="subcellular location">
    <subcellularLocation>
        <location evidence="1">Nucleus</location>
    </subcellularLocation>
</comment>
<feature type="compositionally biased region" description="Polar residues" evidence="7">
    <location>
        <begin position="182"/>
        <end position="191"/>
    </location>
</feature>
<feature type="domain" description="Xylanolytic transcriptional activator regulatory" evidence="9">
    <location>
        <begin position="398"/>
        <end position="486"/>
    </location>
</feature>
<dbReference type="AlphaFoldDB" id="A0A8K0UF35"/>
<evidence type="ECO:0000259" key="8">
    <source>
        <dbReference type="SMART" id="SM00066"/>
    </source>
</evidence>
<evidence type="ECO:0000256" key="7">
    <source>
        <dbReference type="SAM" id="MobiDB-lite"/>
    </source>
</evidence>
<dbReference type="GO" id="GO:0005634">
    <property type="term" value="C:nucleus"/>
    <property type="evidence" value="ECO:0007669"/>
    <property type="project" value="UniProtKB-SubCell"/>
</dbReference>
<dbReference type="Gene3D" id="4.10.240.10">
    <property type="entry name" value="Zn(2)-C6 fungal-type DNA-binding domain"/>
    <property type="match status" value="1"/>
</dbReference>
<evidence type="ECO:0000256" key="3">
    <source>
        <dbReference type="ARBA" id="ARBA00023015"/>
    </source>
</evidence>
<evidence type="ECO:0000256" key="1">
    <source>
        <dbReference type="ARBA" id="ARBA00004123"/>
    </source>
</evidence>
<dbReference type="GO" id="GO:0000976">
    <property type="term" value="F:transcription cis-regulatory region binding"/>
    <property type="evidence" value="ECO:0007669"/>
    <property type="project" value="TreeGrafter"/>
</dbReference>
<name>A0A8K0UF35_9AGAR</name>
<dbReference type="GO" id="GO:0000981">
    <property type="term" value="F:DNA-binding transcription factor activity, RNA polymerase II-specific"/>
    <property type="evidence" value="ECO:0007669"/>
    <property type="project" value="InterPro"/>
</dbReference>
<accession>A0A8K0UF35</accession>
<dbReference type="OrthoDB" id="4454541at2759"/>
<feature type="compositionally biased region" description="Polar residues" evidence="7">
    <location>
        <begin position="35"/>
        <end position="48"/>
    </location>
</feature>
<dbReference type="InterPro" id="IPR007219">
    <property type="entry name" value="XnlR_reg_dom"/>
</dbReference>
<keyword evidence="5" id="KW-0804">Transcription</keyword>
<evidence type="ECO:0000256" key="2">
    <source>
        <dbReference type="ARBA" id="ARBA00022723"/>
    </source>
</evidence>